<evidence type="ECO:0000313" key="4">
    <source>
        <dbReference type="Proteomes" id="UP000824927"/>
    </source>
</evidence>
<accession>A0A9Q3XAT8</accession>
<dbReference type="EMBL" id="JAHVKP010000001">
    <property type="protein sequence ID" value="MBY6216787.1"/>
    <property type="molecule type" value="Genomic_DNA"/>
</dbReference>
<protein>
    <submittedName>
        <fullName evidence="3">Fatty acid desaturase</fullName>
        <ecNumber evidence="3">1.14.19.-</ecNumber>
    </submittedName>
</protein>
<dbReference type="InterPro" id="IPR005804">
    <property type="entry name" value="FA_desaturase_dom"/>
</dbReference>
<dbReference type="GO" id="GO:0016491">
    <property type="term" value="F:oxidoreductase activity"/>
    <property type="evidence" value="ECO:0007669"/>
    <property type="project" value="UniProtKB-KW"/>
</dbReference>
<dbReference type="Proteomes" id="UP000824927">
    <property type="component" value="Unassembled WGS sequence"/>
</dbReference>
<evidence type="ECO:0000256" key="1">
    <source>
        <dbReference type="SAM" id="Phobius"/>
    </source>
</evidence>
<evidence type="ECO:0000259" key="2">
    <source>
        <dbReference type="Pfam" id="PF00487"/>
    </source>
</evidence>
<keyword evidence="1" id="KW-0812">Transmembrane</keyword>
<comment type="caution">
    <text evidence="3">The sequence shown here is derived from an EMBL/GenBank/DDBJ whole genome shotgun (WGS) entry which is preliminary data.</text>
</comment>
<dbReference type="AlphaFoldDB" id="A0A9Q3XAT8"/>
<dbReference type="GO" id="GO:0006629">
    <property type="term" value="P:lipid metabolic process"/>
    <property type="evidence" value="ECO:0007669"/>
    <property type="project" value="InterPro"/>
</dbReference>
<keyword evidence="1" id="KW-0472">Membrane</keyword>
<name>A0A9Q3XAT8_9SPHN</name>
<organism evidence="3 4">
    <name type="scientific">Qipengyuania aquimaris</name>
    <dbReference type="NCBI Taxonomy" id="255984"/>
    <lineage>
        <taxon>Bacteria</taxon>
        <taxon>Pseudomonadati</taxon>
        <taxon>Pseudomonadota</taxon>
        <taxon>Alphaproteobacteria</taxon>
        <taxon>Sphingomonadales</taxon>
        <taxon>Erythrobacteraceae</taxon>
        <taxon>Qipengyuania</taxon>
    </lineage>
</organism>
<feature type="domain" description="Fatty acid desaturase" evidence="2">
    <location>
        <begin position="64"/>
        <end position="291"/>
    </location>
</feature>
<dbReference type="EC" id="1.14.19.-" evidence="3"/>
<reference evidence="3" key="1">
    <citation type="submission" date="2021-06" db="EMBL/GenBank/DDBJ databases">
        <title>50 bacteria genomes isolated from Dapeng, Shenzhen, China.</title>
        <authorList>
            <person name="Zheng W."/>
            <person name="Yu S."/>
            <person name="Huang Y."/>
        </authorList>
    </citation>
    <scope>NUCLEOTIDE SEQUENCE</scope>
    <source>
        <strain evidence="3">DP4N28-2</strain>
    </source>
</reference>
<evidence type="ECO:0000313" key="3">
    <source>
        <dbReference type="EMBL" id="MBY6216787.1"/>
    </source>
</evidence>
<proteinExistence type="predicted"/>
<feature type="transmembrane region" description="Helical" evidence="1">
    <location>
        <begin position="180"/>
        <end position="203"/>
    </location>
</feature>
<sequence length="295" mass="34109">MDMNAPVTNPADLSALSDAELRKLENKIARKHSGMFPWGIVTWAFGNLAVWLALWPLVILEVIPLWLGFIVATVNIALVYLPTHDAQHYIIGRPGQRLYWLNELVGHATSWVMVYPYEVLRVTHMDHHRHTNDPDLDVDITSHADNAWSAIWKTIRQRQPNGKRSGDYLRCLDRHGRQDLILLAIGYRLGFYAILIALAWNGLALEAFFLWWLPYQIAITYILFFLSWAPHSPGMGQGRYRDTKNWRSRVGNILSMGMQYHVVHHLHPYIPLMRTPAAYREMKPILEARGVKLEM</sequence>
<feature type="transmembrane region" description="Helical" evidence="1">
    <location>
        <begin position="36"/>
        <end position="57"/>
    </location>
</feature>
<keyword evidence="3" id="KW-0560">Oxidoreductase</keyword>
<dbReference type="Pfam" id="PF00487">
    <property type="entry name" value="FA_desaturase"/>
    <property type="match status" value="1"/>
</dbReference>
<feature type="transmembrane region" description="Helical" evidence="1">
    <location>
        <begin position="209"/>
        <end position="229"/>
    </location>
</feature>
<feature type="transmembrane region" description="Helical" evidence="1">
    <location>
        <begin position="63"/>
        <end position="81"/>
    </location>
</feature>
<gene>
    <name evidence="3" type="ORF">KUV31_00345</name>
</gene>
<keyword evidence="1" id="KW-1133">Transmembrane helix</keyword>